<dbReference type="GO" id="GO:0046872">
    <property type="term" value="F:metal ion binding"/>
    <property type="evidence" value="ECO:0007669"/>
    <property type="project" value="UniProtKB-KW"/>
</dbReference>
<dbReference type="Proteomes" id="UP000092952">
    <property type="component" value="Chromosome"/>
</dbReference>
<keyword evidence="8" id="KW-1185">Reference proteome</keyword>
<dbReference type="InParanoid" id="A0A1B1YRL7"/>
<dbReference type="InterPro" id="IPR043461">
    <property type="entry name" value="LpxH-like"/>
</dbReference>
<evidence type="ECO:0000256" key="3">
    <source>
        <dbReference type="ARBA" id="ARBA00022723"/>
    </source>
</evidence>
<organism evidence="7 8">
    <name type="scientific">Immundisolibacter cernigliae</name>
    <dbReference type="NCBI Taxonomy" id="1810504"/>
    <lineage>
        <taxon>Bacteria</taxon>
        <taxon>Pseudomonadati</taxon>
        <taxon>Pseudomonadota</taxon>
        <taxon>Gammaproteobacteria</taxon>
        <taxon>Immundisolibacterales</taxon>
        <taxon>Immundisolibacteraceae</taxon>
        <taxon>Immundisolibacter</taxon>
    </lineage>
</organism>
<dbReference type="Gene3D" id="3.60.21.10">
    <property type="match status" value="1"/>
</dbReference>
<dbReference type="GO" id="GO:0009245">
    <property type="term" value="P:lipid A biosynthetic process"/>
    <property type="evidence" value="ECO:0007669"/>
    <property type="project" value="TreeGrafter"/>
</dbReference>
<dbReference type="GO" id="GO:0008758">
    <property type="term" value="F:UDP-2,3-diacylglucosamine hydrolase activity"/>
    <property type="evidence" value="ECO:0007669"/>
    <property type="project" value="TreeGrafter"/>
</dbReference>
<dbReference type="OrthoDB" id="9802481at2"/>
<dbReference type="InterPro" id="IPR029052">
    <property type="entry name" value="Metallo-depent_PP-like"/>
</dbReference>
<evidence type="ECO:0000256" key="5">
    <source>
        <dbReference type="ARBA" id="ARBA00023211"/>
    </source>
</evidence>
<dbReference type="PANTHER" id="PTHR34990">
    <property type="entry name" value="UDP-2,3-DIACYLGLUCOSAMINE HYDROLASE-RELATED"/>
    <property type="match status" value="1"/>
</dbReference>
<keyword evidence="5" id="KW-0464">Manganese</keyword>
<dbReference type="EMBL" id="CP014671">
    <property type="protein sequence ID" value="ANX03436.1"/>
    <property type="molecule type" value="Genomic_DNA"/>
</dbReference>
<keyword evidence="1" id="KW-1003">Cell membrane</keyword>
<evidence type="ECO:0000256" key="1">
    <source>
        <dbReference type="ARBA" id="ARBA00022475"/>
    </source>
</evidence>
<dbReference type="KEGG" id="gbi:PG2T_04015"/>
<proteinExistence type="predicted"/>
<keyword evidence="3" id="KW-0479">Metal-binding</keyword>
<dbReference type="STRING" id="1810504.PG2T_04015"/>
<keyword evidence="2" id="KW-0997">Cell inner membrane</keyword>
<evidence type="ECO:0000256" key="4">
    <source>
        <dbReference type="ARBA" id="ARBA00023136"/>
    </source>
</evidence>
<evidence type="ECO:0000313" key="8">
    <source>
        <dbReference type="Proteomes" id="UP000092952"/>
    </source>
</evidence>
<protein>
    <submittedName>
        <fullName evidence="7">UDP-2,3-diacylglucosamine hydrolase</fullName>
    </submittedName>
</protein>
<dbReference type="Pfam" id="PF00149">
    <property type="entry name" value="Metallophos"/>
    <property type="match status" value="1"/>
</dbReference>
<keyword evidence="7" id="KW-0378">Hydrolase</keyword>
<dbReference type="CDD" id="cd07398">
    <property type="entry name" value="MPP_YbbF-LpxH"/>
    <property type="match status" value="1"/>
</dbReference>
<evidence type="ECO:0000256" key="2">
    <source>
        <dbReference type="ARBA" id="ARBA00022519"/>
    </source>
</evidence>
<evidence type="ECO:0000259" key="6">
    <source>
        <dbReference type="Pfam" id="PF00149"/>
    </source>
</evidence>
<reference evidence="8" key="1">
    <citation type="submission" date="2016-03" db="EMBL/GenBank/DDBJ databases">
        <title>Complete genome sequence of Solimmundus cernigliae, representing a novel lineage of polycyclic aromatic hydrocarbon degraders within the Gammaproteobacteria.</title>
        <authorList>
            <person name="Singleton D.R."/>
            <person name="Dickey A.N."/>
            <person name="Scholl E.H."/>
            <person name="Wright F.A."/>
            <person name="Aitken M.D."/>
        </authorList>
    </citation>
    <scope>NUCLEOTIDE SEQUENCE [LARGE SCALE GENOMIC DNA]</scope>
    <source>
        <strain evidence="8">TR3.2</strain>
    </source>
</reference>
<evidence type="ECO:0000313" key="7">
    <source>
        <dbReference type="EMBL" id="ANX03436.1"/>
    </source>
</evidence>
<sequence>MSPAKRQPRHYRTVWISDVHLGFRGCRADFLLDFLHQVTCDRLYLVGDIIDFWNMRRGLYWPQAHNNVVRTLLGKAKHGTEVIYVPGNHDELLREHDGLQMGNLSIRSRAIHETADGRRLLVMHGDEFDSVVQCSRLLALAGSQAYALLLRANRLVNFVRTKFGLPYWSLAGHLKHKVKNAVNFISNFESAVALAARKHGVDGVVCGHIHRAEISVAGGVLYLNCGDWVESCTALVEHGDGKIELLHWSDQQHALKAEAAVPALAA</sequence>
<dbReference type="SUPFAM" id="SSF56300">
    <property type="entry name" value="Metallo-dependent phosphatases"/>
    <property type="match status" value="1"/>
</dbReference>
<dbReference type="PANTHER" id="PTHR34990:SF2">
    <property type="entry name" value="BLL8164 PROTEIN"/>
    <property type="match status" value="1"/>
</dbReference>
<dbReference type="GO" id="GO:0016020">
    <property type="term" value="C:membrane"/>
    <property type="evidence" value="ECO:0007669"/>
    <property type="project" value="GOC"/>
</dbReference>
<accession>A0A1B1YRL7</accession>
<dbReference type="InterPro" id="IPR004843">
    <property type="entry name" value="Calcineurin-like_PHP"/>
</dbReference>
<dbReference type="RefSeq" id="WP_068802932.1">
    <property type="nucleotide sequence ID" value="NZ_CP014671.1"/>
</dbReference>
<keyword evidence="4" id="KW-0472">Membrane</keyword>
<name>A0A1B1YRL7_9GAMM</name>
<dbReference type="AlphaFoldDB" id="A0A1B1YRL7"/>
<gene>
    <name evidence="7" type="ORF">PG2T_04015</name>
</gene>
<feature type="domain" description="Calcineurin-like phosphoesterase" evidence="6">
    <location>
        <begin position="12"/>
        <end position="211"/>
    </location>
</feature>